<evidence type="ECO:0000313" key="3">
    <source>
        <dbReference type="EMBL" id="BDC99572.1"/>
    </source>
</evidence>
<feature type="transmembrane region" description="Helical" evidence="1">
    <location>
        <begin position="33"/>
        <end position="53"/>
    </location>
</feature>
<proteinExistence type="predicted"/>
<dbReference type="EMBL" id="AP025292">
    <property type="protein sequence ID" value="BDC99572.1"/>
    <property type="molecule type" value="Genomic_DNA"/>
</dbReference>
<feature type="domain" description="Uncharacterized protein YyaB-like PH" evidence="2">
    <location>
        <begin position="53"/>
        <end position="124"/>
    </location>
</feature>
<dbReference type="Proteomes" id="UP001354989">
    <property type="component" value="Chromosome"/>
</dbReference>
<dbReference type="Pfam" id="PF06713">
    <property type="entry name" value="bPH_4"/>
    <property type="match status" value="1"/>
</dbReference>
<keyword evidence="1" id="KW-1133">Transmembrane helix</keyword>
<organism evidence="3 4">
    <name type="scientific">Persicobacter psychrovividus</name>
    <dbReference type="NCBI Taxonomy" id="387638"/>
    <lineage>
        <taxon>Bacteria</taxon>
        <taxon>Pseudomonadati</taxon>
        <taxon>Bacteroidota</taxon>
        <taxon>Cytophagia</taxon>
        <taxon>Cytophagales</taxon>
        <taxon>Persicobacteraceae</taxon>
        <taxon>Persicobacter</taxon>
    </lineage>
</organism>
<name>A0ABM7VF68_9BACT</name>
<evidence type="ECO:0000256" key="1">
    <source>
        <dbReference type="SAM" id="Phobius"/>
    </source>
</evidence>
<reference evidence="3 4" key="1">
    <citation type="submission" date="2021-12" db="EMBL/GenBank/DDBJ databases">
        <title>Genome sequencing of bacteria with rrn-lacking chromosome and rrn-plasmid.</title>
        <authorList>
            <person name="Anda M."/>
            <person name="Iwasaki W."/>
        </authorList>
    </citation>
    <scope>NUCLEOTIDE SEQUENCE [LARGE SCALE GENOMIC DNA]</scope>
    <source>
        <strain evidence="3 4">NBRC 101262</strain>
    </source>
</reference>
<evidence type="ECO:0000313" key="4">
    <source>
        <dbReference type="Proteomes" id="UP001354989"/>
    </source>
</evidence>
<keyword evidence="1" id="KW-0812">Transmembrane</keyword>
<gene>
    <name evidence="3" type="ORF">PEPS_18530</name>
</gene>
<accession>A0ABM7VF68</accession>
<feature type="transmembrane region" description="Helical" evidence="1">
    <location>
        <begin position="12"/>
        <end position="27"/>
    </location>
</feature>
<keyword evidence="1" id="KW-0472">Membrane</keyword>
<protein>
    <recommendedName>
        <fullName evidence="2">Uncharacterized protein YyaB-like PH domain-containing protein</fullName>
    </recommendedName>
</protein>
<dbReference type="RefSeq" id="WP_338396881.1">
    <property type="nucleotide sequence ID" value="NZ_AP025292.1"/>
</dbReference>
<sequence length="129" mass="14748">MKKFSKKITKGDWFRLVLSVAYIALFFQEEGPWYFNVFISLFVIIALSQSFGIKYKVADGKLMVTMGPFKAKEVNLNDINALTVIENHAMFGGHHLEVKYNTYDTLKIYPSKEQDFIEALKGKNVSIAV</sequence>
<evidence type="ECO:0000259" key="2">
    <source>
        <dbReference type="Pfam" id="PF06713"/>
    </source>
</evidence>
<dbReference type="InterPro" id="IPR009589">
    <property type="entry name" value="PH_YyaB-like"/>
</dbReference>
<keyword evidence="4" id="KW-1185">Reference proteome</keyword>